<evidence type="ECO:0000256" key="1">
    <source>
        <dbReference type="SAM" id="SignalP"/>
    </source>
</evidence>
<dbReference type="AlphaFoldDB" id="A0A9D1SH81"/>
<protein>
    <submittedName>
        <fullName evidence="2">Uncharacterized protein</fullName>
    </submittedName>
</protein>
<reference evidence="2" key="1">
    <citation type="submission" date="2020-10" db="EMBL/GenBank/DDBJ databases">
        <authorList>
            <person name="Gilroy R."/>
        </authorList>
    </citation>
    <scope>NUCLEOTIDE SEQUENCE</scope>
    <source>
        <strain evidence="2">18911</strain>
    </source>
</reference>
<reference evidence="2" key="2">
    <citation type="journal article" date="2021" name="PeerJ">
        <title>Extensive microbial diversity within the chicken gut microbiome revealed by metagenomics and culture.</title>
        <authorList>
            <person name="Gilroy R."/>
            <person name="Ravi A."/>
            <person name="Getino M."/>
            <person name="Pursley I."/>
            <person name="Horton D.L."/>
            <person name="Alikhan N.F."/>
            <person name="Baker D."/>
            <person name="Gharbi K."/>
            <person name="Hall N."/>
            <person name="Watson M."/>
            <person name="Adriaenssens E.M."/>
            <person name="Foster-Nyarko E."/>
            <person name="Jarju S."/>
            <person name="Secka A."/>
            <person name="Antonio M."/>
            <person name="Oren A."/>
            <person name="Chaudhuri R.R."/>
            <person name="La Ragione R."/>
            <person name="Hildebrand F."/>
            <person name="Pallen M.J."/>
        </authorList>
    </citation>
    <scope>NUCLEOTIDE SEQUENCE</scope>
    <source>
        <strain evidence="2">18911</strain>
    </source>
</reference>
<gene>
    <name evidence="2" type="ORF">IAB05_00675</name>
</gene>
<sequence length="1015" mass="114549">MKRLLLKIALIVIAAALLTAVLVACDPVDPPYVDRYPIEDGPDNDPFLDHTTKDQAIDKAVDSMENLLNHLDTEEASETGYYVGANMTINTEGGARGDSAFRLNLQANLYTYPYEIKDADGNVILDPDTGLPLVDEEALAIHNDRIRYSDMILEWYDGATNEMLIGFYFDGINRNAVDDGNDLYLNLQGSKRIFRDFGNSVLFQQIVRLITSFNLETLIGSATEGGTADSSFQTLRDALDMAIDNNYQQTINGNESTIFFDSVNLTQLSSDINDYINSIFSPFEDKLDPLSNKYLGFLISTLGNTSITTINSDMQFVMEPNENLDNRDIMTALIIDASGGSNVQSNSATGSTISIPYDLHAEARYSIRTSSDITFDKVGYTEYSYGDYEYTGDMFIPMLGLQLDVLLRTNVNEYDNTINEVYMACRDLATDDLMLGLYYKDELIYVDVEGIQDLYGGVQIEDLGLPKAYRDGFDLADTLSKLFDLIDEYIVIAVDNILYGNNTAEGEESQFEQITGVIVDNMESTMKDESDPSSRATMQIRIDFEMIRKILSMTSETGTEYTVEQLILILNNQFNIDIQSIASIAGVSIEELIEKSYFYLTYDVDYYSIKLEVYSTAEMSDEEIAETGPLQVLRMDLYPQHIGEEVRIVFPSFEGFKEFQDVMTYSGYLEGQFLFAATEEVDLSMLLGSFMGDESGLNTPFILPEAADIYFTLYYDQYIREQFLDNGRWTRRARSAFSLYLYMVVEDTVTPLAHVYANDVSLNTADPVEELGYVWLQYDCLDGYIGEDGRDYTLPRFKVREDHFVRGFYAYMGYDFDSEDDDVVLGLTDIVGALMEDSWATFEPDVIRVTTSNQTIKDFFRVDELIGTVSAQIGFKQRVFNIDELESGFAMYTVGDLEDLKGNSVYSVKLHETIPVIFDFGTSITVKDMFFLYDEDSIAVVNEQQFYMPTTKNLFMGVSRDYNVEILTEAGRLAIDNLRLIGDNGQNLYEWEPLEPVPDTAEAYYGGTGISGTYP</sequence>
<dbReference type="Proteomes" id="UP000824094">
    <property type="component" value="Unassembled WGS sequence"/>
</dbReference>
<evidence type="ECO:0000313" key="2">
    <source>
        <dbReference type="EMBL" id="HIU59885.1"/>
    </source>
</evidence>
<organism evidence="2 3">
    <name type="scientific">Candidatus Stercoripulliclostridium merdigallinarum</name>
    <dbReference type="NCBI Taxonomy" id="2840951"/>
    <lineage>
        <taxon>Bacteria</taxon>
        <taxon>Bacillati</taxon>
        <taxon>Bacillota</taxon>
        <taxon>Clostridia</taxon>
        <taxon>Eubacteriales</taxon>
        <taxon>Candidatus Stercoripulliclostridium</taxon>
    </lineage>
</organism>
<feature type="signal peptide" evidence="1">
    <location>
        <begin position="1"/>
        <end position="24"/>
    </location>
</feature>
<evidence type="ECO:0000313" key="3">
    <source>
        <dbReference type="Proteomes" id="UP000824094"/>
    </source>
</evidence>
<feature type="non-terminal residue" evidence="2">
    <location>
        <position position="1015"/>
    </location>
</feature>
<keyword evidence="1" id="KW-0732">Signal</keyword>
<dbReference type="EMBL" id="DVNF01000025">
    <property type="protein sequence ID" value="HIU59885.1"/>
    <property type="molecule type" value="Genomic_DNA"/>
</dbReference>
<name>A0A9D1SH81_9FIRM</name>
<proteinExistence type="predicted"/>
<accession>A0A9D1SH81</accession>
<comment type="caution">
    <text evidence="2">The sequence shown here is derived from an EMBL/GenBank/DDBJ whole genome shotgun (WGS) entry which is preliminary data.</text>
</comment>
<dbReference type="PROSITE" id="PS51257">
    <property type="entry name" value="PROKAR_LIPOPROTEIN"/>
    <property type="match status" value="1"/>
</dbReference>
<feature type="chain" id="PRO_5038606965" evidence="1">
    <location>
        <begin position="25"/>
        <end position="1015"/>
    </location>
</feature>